<evidence type="ECO:0000256" key="3">
    <source>
        <dbReference type="ARBA" id="ARBA00020824"/>
    </source>
</evidence>
<reference evidence="14" key="1">
    <citation type="submission" date="2012-12" db="EMBL/GenBank/DDBJ databases">
        <authorList>
            <person name="Hellsten U."/>
            <person name="Grimwood J."/>
            <person name="Chapman J.A."/>
            <person name="Shapiro H."/>
            <person name="Aerts A."/>
            <person name="Otillar R.P."/>
            <person name="Terry A.Y."/>
            <person name="Boore J.L."/>
            <person name="Simakov O."/>
            <person name="Marletaz F."/>
            <person name="Cho S.-J."/>
            <person name="Edsinger-Gonzales E."/>
            <person name="Havlak P."/>
            <person name="Kuo D.-H."/>
            <person name="Larsson T."/>
            <person name="Lv J."/>
            <person name="Arendt D."/>
            <person name="Savage R."/>
            <person name="Osoegawa K."/>
            <person name="de Jong P."/>
            <person name="Lindberg D.R."/>
            <person name="Seaver E.C."/>
            <person name="Weisblat D.A."/>
            <person name="Putnam N.H."/>
            <person name="Grigoriev I.V."/>
            <person name="Rokhsar D.S."/>
        </authorList>
    </citation>
    <scope>NUCLEOTIDE SEQUENCE</scope>
</reference>
<protein>
    <recommendedName>
        <fullName evidence="3">ER membrane protein complex subunit 1</fullName>
    </recommendedName>
</protein>
<keyword evidence="5" id="KW-0732">Signal</keyword>
<gene>
    <name evidence="13" type="primary">20216042</name>
    <name evidence="12" type="ORF">HELRODRAFT_82224</name>
</gene>
<comment type="similarity">
    <text evidence="2">Belongs to the EMC1 family.</text>
</comment>
<dbReference type="InterPro" id="IPR026895">
    <property type="entry name" value="EMC1"/>
</dbReference>
<dbReference type="RefSeq" id="XP_009020824.1">
    <property type="nucleotide sequence ID" value="XM_009022576.1"/>
</dbReference>
<evidence type="ECO:0000256" key="2">
    <source>
        <dbReference type="ARBA" id="ARBA00007904"/>
    </source>
</evidence>
<dbReference type="InParanoid" id="T1G4P4"/>
<evidence type="ECO:0000256" key="8">
    <source>
        <dbReference type="ARBA" id="ARBA00023136"/>
    </source>
</evidence>
<evidence type="ECO:0000259" key="11">
    <source>
        <dbReference type="Pfam" id="PF07774"/>
    </source>
</evidence>
<dbReference type="GeneID" id="20216042"/>
<dbReference type="EnsemblMetazoa" id="HelroT82224">
    <property type="protein sequence ID" value="HelroP82224"/>
    <property type="gene ID" value="HelroG82224"/>
</dbReference>
<feature type="transmembrane region" description="Helical" evidence="10">
    <location>
        <begin position="545"/>
        <end position="566"/>
    </location>
</feature>
<dbReference type="OrthoDB" id="28092at2759"/>
<dbReference type="CTD" id="20216042"/>
<dbReference type="HOGENOM" id="CLU_005034_3_0_1"/>
<evidence type="ECO:0000313" key="14">
    <source>
        <dbReference type="Proteomes" id="UP000015101"/>
    </source>
</evidence>
<accession>T1G4P4</accession>
<dbReference type="STRING" id="6412.T1G4P4"/>
<dbReference type="eggNOG" id="KOG2103">
    <property type="taxonomic scope" value="Eukaryota"/>
</dbReference>
<dbReference type="PANTHER" id="PTHR21573">
    <property type="entry name" value="ER MEMBRANE PROTEIN COMPLEX SUBUNIT 1"/>
    <property type="match status" value="1"/>
</dbReference>
<dbReference type="FunCoup" id="T1G4P4">
    <property type="interactions" value="2148"/>
</dbReference>
<name>T1G4P4_HELRO</name>
<evidence type="ECO:0000313" key="12">
    <source>
        <dbReference type="EMBL" id="ESO01112.1"/>
    </source>
</evidence>
<dbReference type="Proteomes" id="UP000015101">
    <property type="component" value="Unassembled WGS sequence"/>
</dbReference>
<dbReference type="AlphaFoldDB" id="T1G4P4"/>
<keyword evidence="4 10" id="KW-0812">Transmembrane</keyword>
<dbReference type="EMBL" id="AMQM01005155">
    <property type="status" value="NOT_ANNOTATED_CDS"/>
    <property type="molecule type" value="Genomic_DNA"/>
</dbReference>
<dbReference type="InterPro" id="IPR011678">
    <property type="entry name" value="EMC1_C"/>
</dbReference>
<dbReference type="Pfam" id="PF07774">
    <property type="entry name" value="EMC1_C"/>
    <property type="match status" value="1"/>
</dbReference>
<proteinExistence type="inferred from homology"/>
<keyword evidence="9" id="KW-0325">Glycoprotein</keyword>
<dbReference type="GO" id="GO:0072546">
    <property type="term" value="C:EMC complex"/>
    <property type="evidence" value="ECO:0007669"/>
    <property type="project" value="InterPro"/>
</dbReference>
<evidence type="ECO:0000256" key="10">
    <source>
        <dbReference type="SAM" id="Phobius"/>
    </source>
</evidence>
<dbReference type="KEGG" id="hro:HELRODRAFT_82224"/>
<keyword evidence="14" id="KW-1185">Reference proteome</keyword>
<feature type="domain" description="ER membrane protein complex subunit 1 C-terminal" evidence="11">
    <location>
        <begin position="370"/>
        <end position="575"/>
    </location>
</feature>
<evidence type="ECO:0000256" key="9">
    <source>
        <dbReference type="ARBA" id="ARBA00023180"/>
    </source>
</evidence>
<evidence type="ECO:0000313" key="13">
    <source>
        <dbReference type="EnsemblMetazoa" id="HelroP82224"/>
    </source>
</evidence>
<evidence type="ECO:0000256" key="6">
    <source>
        <dbReference type="ARBA" id="ARBA00022824"/>
    </source>
</evidence>
<feature type="transmembrane region" description="Helical" evidence="10">
    <location>
        <begin position="37"/>
        <end position="65"/>
    </location>
</feature>
<keyword evidence="7 10" id="KW-1133">Transmembrane helix</keyword>
<dbReference type="OMA" id="PIPEQKL"/>
<evidence type="ECO:0000256" key="1">
    <source>
        <dbReference type="ARBA" id="ARBA00004115"/>
    </source>
</evidence>
<dbReference type="PANTHER" id="PTHR21573:SF0">
    <property type="entry name" value="ER MEMBRANE PROTEIN COMPLEX SUBUNIT 1"/>
    <property type="match status" value="1"/>
</dbReference>
<evidence type="ECO:0000256" key="4">
    <source>
        <dbReference type="ARBA" id="ARBA00022692"/>
    </source>
</evidence>
<evidence type="ECO:0000256" key="7">
    <source>
        <dbReference type="ARBA" id="ARBA00022989"/>
    </source>
</evidence>
<evidence type="ECO:0000256" key="5">
    <source>
        <dbReference type="ARBA" id="ARBA00022729"/>
    </source>
</evidence>
<organism evidence="13 14">
    <name type="scientific">Helobdella robusta</name>
    <name type="common">Californian leech</name>
    <dbReference type="NCBI Taxonomy" id="6412"/>
    <lineage>
        <taxon>Eukaryota</taxon>
        <taxon>Metazoa</taxon>
        <taxon>Spiralia</taxon>
        <taxon>Lophotrochozoa</taxon>
        <taxon>Annelida</taxon>
        <taxon>Clitellata</taxon>
        <taxon>Hirudinea</taxon>
        <taxon>Rhynchobdellida</taxon>
        <taxon>Glossiphoniidae</taxon>
        <taxon>Helobdella</taxon>
    </lineage>
</organism>
<keyword evidence="8 10" id="KW-0472">Membrane</keyword>
<reference evidence="13" key="3">
    <citation type="submission" date="2015-06" db="UniProtKB">
        <authorList>
            <consortium name="EnsemblMetazoa"/>
        </authorList>
    </citation>
    <scope>IDENTIFICATION</scope>
</reference>
<keyword evidence="6" id="KW-0256">Endoplasmic reticulum</keyword>
<dbReference type="EMBL" id="KB096830">
    <property type="protein sequence ID" value="ESO01112.1"/>
    <property type="molecule type" value="Genomic_DNA"/>
</dbReference>
<comment type="subcellular location">
    <subcellularLocation>
        <location evidence="1">Endoplasmic reticulum membrane</location>
        <topology evidence="1">Single-pass type I membrane protein</topology>
    </subcellularLocation>
</comment>
<reference evidence="12 14" key="2">
    <citation type="journal article" date="2013" name="Nature">
        <title>Insights into bilaterian evolution from three spiralian genomes.</title>
        <authorList>
            <person name="Simakov O."/>
            <person name="Marletaz F."/>
            <person name="Cho S.J."/>
            <person name="Edsinger-Gonzales E."/>
            <person name="Havlak P."/>
            <person name="Hellsten U."/>
            <person name="Kuo D.H."/>
            <person name="Larsson T."/>
            <person name="Lv J."/>
            <person name="Arendt D."/>
            <person name="Savage R."/>
            <person name="Osoegawa K."/>
            <person name="de Jong P."/>
            <person name="Grimwood J."/>
            <person name="Chapman J.A."/>
            <person name="Shapiro H."/>
            <person name="Aerts A."/>
            <person name="Otillar R.P."/>
            <person name="Terry A.Y."/>
            <person name="Boore J.L."/>
            <person name="Grigoriev I.V."/>
            <person name="Lindberg D.R."/>
            <person name="Seaver E.C."/>
            <person name="Weisblat D.A."/>
            <person name="Putnam N.H."/>
            <person name="Rokhsar D.S."/>
        </authorList>
    </citation>
    <scope>NUCLEOTIDE SEQUENCE</scope>
</reference>
<sequence>EPGKFMWTREESLSSVISTEMVDLPVSKIMAKMEDEFGVEGCVSLCIYIYVCVYVLCDVFFIIFIDDGDDDDNDTLDETYLTRDEFNLHKLIIAVTSAGKIFGIDSNSGKNIWKIYVEDLSPYKVMSGQHVLPLFVQRSSSHFPHQPLCTVIGRSKATGKSMIFSFHPISGTPTTYESSSSEDTPPSTSSSLRGNLLPYKVTNAIMLAQFDVHFLHPLLLIDDQNKVHVVPSSAFEQVRKLSSSLFTFIADGAKGSVDGFRLVPARDGLWAQSTWSVDVGASGQTISAVYSKHPNEHVHSIGIVLEDRSVLYKYLNPNLIVVVTEGEDAEQKETLQKGVFSVHLIDGVTGDLIFHCVHRKARGPVNLIHSENWIVYSYWNQKHRRNELAVLELYEGERQSNASAFSSLHHPPQPIVMRQAYIFPSHITTLGVSMTEKGLTNKEILFAMESGSILGLPKVFIDPRRPEVVSPESREEGLIPYMPELPKPADRIINYYQLVHDIRHIKTAPSGLESTSLVFCFGLDLFFTRVTPSKMFDVLKEDFDYFFISSVLIGMIVVSIVSQKLAQRKLLHRAWK</sequence>